<evidence type="ECO:0000313" key="1">
    <source>
        <dbReference type="EMBL" id="CBY10791.1"/>
    </source>
</evidence>
<dbReference type="AlphaFoldDB" id="E4XL30"/>
<reference evidence="1" key="1">
    <citation type="journal article" date="2010" name="Science">
        <title>Plasticity of animal genome architecture unmasked by rapid evolution of a pelagic tunicate.</title>
        <authorList>
            <person name="Denoeud F."/>
            <person name="Henriet S."/>
            <person name="Mungpakdee S."/>
            <person name="Aury J.M."/>
            <person name="Da Silva C."/>
            <person name="Brinkmann H."/>
            <person name="Mikhaleva J."/>
            <person name="Olsen L.C."/>
            <person name="Jubin C."/>
            <person name="Canestro C."/>
            <person name="Bouquet J.M."/>
            <person name="Danks G."/>
            <person name="Poulain J."/>
            <person name="Campsteijn C."/>
            <person name="Adamski M."/>
            <person name="Cross I."/>
            <person name="Yadetie F."/>
            <person name="Muffato M."/>
            <person name="Louis A."/>
            <person name="Butcher S."/>
            <person name="Tsagkogeorga G."/>
            <person name="Konrad A."/>
            <person name="Singh S."/>
            <person name="Jensen M.F."/>
            <person name="Cong E.H."/>
            <person name="Eikeseth-Otteraa H."/>
            <person name="Noel B."/>
            <person name="Anthouard V."/>
            <person name="Porcel B.M."/>
            <person name="Kachouri-Lafond R."/>
            <person name="Nishino A."/>
            <person name="Ugolini M."/>
            <person name="Chourrout P."/>
            <person name="Nishida H."/>
            <person name="Aasland R."/>
            <person name="Huzurbazar S."/>
            <person name="Westhof E."/>
            <person name="Delsuc F."/>
            <person name="Lehrach H."/>
            <person name="Reinhardt R."/>
            <person name="Weissenbach J."/>
            <person name="Roy S.W."/>
            <person name="Artiguenave F."/>
            <person name="Postlethwait J.H."/>
            <person name="Manak J.R."/>
            <person name="Thompson E.M."/>
            <person name="Jaillon O."/>
            <person name="Du Pasquier L."/>
            <person name="Boudinot P."/>
            <person name="Liberles D.A."/>
            <person name="Volff J.N."/>
            <person name="Philippe H."/>
            <person name="Lenhard B."/>
            <person name="Roest Crollius H."/>
            <person name="Wincker P."/>
            <person name="Chourrout D."/>
        </authorList>
    </citation>
    <scope>NUCLEOTIDE SEQUENCE [LARGE SCALE GENOMIC DNA]</scope>
</reference>
<dbReference type="EMBL" id="FN653067">
    <property type="protein sequence ID" value="CBY10791.1"/>
    <property type="molecule type" value="Genomic_DNA"/>
</dbReference>
<dbReference type="Proteomes" id="UP000001307">
    <property type="component" value="Unassembled WGS sequence"/>
</dbReference>
<name>E4XL30_OIKDI</name>
<keyword evidence="2" id="KW-1185">Reference proteome</keyword>
<gene>
    <name evidence="1" type="ORF">GSOID_T00014401001</name>
</gene>
<evidence type="ECO:0000313" key="2">
    <source>
        <dbReference type="Proteomes" id="UP000001307"/>
    </source>
</evidence>
<organism evidence="1">
    <name type="scientific">Oikopleura dioica</name>
    <name type="common">Tunicate</name>
    <dbReference type="NCBI Taxonomy" id="34765"/>
    <lineage>
        <taxon>Eukaryota</taxon>
        <taxon>Metazoa</taxon>
        <taxon>Chordata</taxon>
        <taxon>Tunicata</taxon>
        <taxon>Appendicularia</taxon>
        <taxon>Copelata</taxon>
        <taxon>Oikopleuridae</taxon>
        <taxon>Oikopleura</taxon>
    </lineage>
</organism>
<proteinExistence type="predicted"/>
<accession>E4XL30</accession>
<protein>
    <submittedName>
        <fullName evidence="1">Uncharacterized protein</fullName>
    </submittedName>
</protein>
<dbReference type="InParanoid" id="E4XL30"/>
<sequence>MKILALSYSAFVSSLQCNCYCPRGPATKCSGNLVFALDRDPVTSRIWSKFLTQIKILLKAIERDEFIEFGGGTDQVKLAFKKYPPDDFPELNLHDYENSSILSASSRDLRNYIGHQISYSQPAEFSPNVTELIKDVEKEDSEKMLTLIGVSKNN</sequence>